<evidence type="ECO:0000259" key="2">
    <source>
        <dbReference type="Pfam" id="PF22513"/>
    </source>
</evidence>
<evidence type="ECO:0000313" key="3">
    <source>
        <dbReference type="EMBL" id="AUB84152.1"/>
    </source>
</evidence>
<sequence length="85" mass="9155">MAAITIRNIDDSLKTRLRISAAQRGCSMEEEARRILREALGAPAAETCLGTRLHQRVLEVSGGAELALPTRSQPRAAPAFGDDEP</sequence>
<dbReference type="GO" id="GO:0006355">
    <property type="term" value="P:regulation of DNA-templated transcription"/>
    <property type="evidence" value="ECO:0007669"/>
    <property type="project" value="InterPro"/>
</dbReference>
<feature type="region of interest" description="Disordered" evidence="1">
    <location>
        <begin position="64"/>
        <end position="85"/>
    </location>
</feature>
<protein>
    <submittedName>
        <fullName evidence="3">Plasmid stabilization protein</fullName>
    </submittedName>
</protein>
<reference evidence="3 4" key="1">
    <citation type="submission" date="2017-03" db="EMBL/GenBank/DDBJ databases">
        <title>Complete genome sequence of Candidatus 'Thiodictyon syntrophicum' sp. nov. strain Cad16T, a photolithoautotroph purple sulfur bacterium isolated from an alpine meromictic lake.</title>
        <authorList>
            <person name="Luedin S.M."/>
            <person name="Pothier J.F."/>
            <person name="Danza F."/>
            <person name="Storelli N."/>
            <person name="Wittwer M."/>
            <person name="Tonolla M."/>
        </authorList>
    </citation>
    <scope>NUCLEOTIDE SEQUENCE [LARGE SCALE GENOMIC DNA]</scope>
    <source>
        <strain evidence="3 4">Cad16T</strain>
    </source>
</reference>
<feature type="domain" description="Antitoxin FitA-like ribbon-helix-helix" evidence="2">
    <location>
        <begin position="2"/>
        <end position="40"/>
    </location>
</feature>
<organism evidence="3 4">
    <name type="scientific">Candidatus Thiodictyon syntrophicum</name>
    <dbReference type="NCBI Taxonomy" id="1166950"/>
    <lineage>
        <taxon>Bacteria</taxon>
        <taxon>Pseudomonadati</taxon>
        <taxon>Pseudomonadota</taxon>
        <taxon>Gammaproteobacteria</taxon>
        <taxon>Chromatiales</taxon>
        <taxon>Chromatiaceae</taxon>
        <taxon>Thiodictyon</taxon>
    </lineage>
</organism>
<evidence type="ECO:0000256" key="1">
    <source>
        <dbReference type="SAM" id="MobiDB-lite"/>
    </source>
</evidence>
<dbReference type="InterPro" id="IPR053853">
    <property type="entry name" value="FitA-like_RHH"/>
</dbReference>
<proteinExistence type="predicted"/>
<dbReference type="OrthoDB" id="2389872at2"/>
<dbReference type="InterPro" id="IPR010985">
    <property type="entry name" value="Ribbon_hlx_hlx"/>
</dbReference>
<gene>
    <name evidence="3" type="ORF">THSYN_26580</name>
</gene>
<dbReference type="RefSeq" id="WP_100921818.1">
    <property type="nucleotide sequence ID" value="NZ_CP020370.1"/>
</dbReference>
<dbReference type="InterPro" id="IPR013321">
    <property type="entry name" value="Arc_rbn_hlx_hlx"/>
</dbReference>
<dbReference type="SUPFAM" id="SSF47598">
    <property type="entry name" value="Ribbon-helix-helix"/>
    <property type="match status" value="1"/>
</dbReference>
<dbReference type="EMBL" id="CP020370">
    <property type="protein sequence ID" value="AUB84152.1"/>
    <property type="molecule type" value="Genomic_DNA"/>
</dbReference>
<dbReference type="KEGG" id="tsy:THSYN_26580"/>
<dbReference type="Gene3D" id="1.10.1220.10">
    <property type="entry name" value="Met repressor-like"/>
    <property type="match status" value="1"/>
</dbReference>
<evidence type="ECO:0000313" key="4">
    <source>
        <dbReference type="Proteomes" id="UP000232638"/>
    </source>
</evidence>
<dbReference type="AlphaFoldDB" id="A0A2K8UF32"/>
<accession>A0A2K8UF32</accession>
<name>A0A2K8UF32_9GAMM</name>
<dbReference type="Pfam" id="PF22513">
    <property type="entry name" value="FitA-like_RHH"/>
    <property type="match status" value="1"/>
</dbReference>
<dbReference type="Proteomes" id="UP000232638">
    <property type="component" value="Chromosome"/>
</dbReference>
<keyword evidence="4" id="KW-1185">Reference proteome</keyword>